<evidence type="ECO:0000256" key="6">
    <source>
        <dbReference type="SAM" id="MobiDB-lite"/>
    </source>
</evidence>
<dbReference type="GO" id="GO:0000727">
    <property type="term" value="P:double-strand break repair via break-induced replication"/>
    <property type="evidence" value="ECO:0007669"/>
    <property type="project" value="TreeGrafter"/>
</dbReference>
<protein>
    <recommendedName>
        <fullName evidence="9">Cell division control protein 45</fullName>
    </recommendedName>
</protein>
<evidence type="ECO:0008006" key="9">
    <source>
        <dbReference type="Google" id="ProtNLM"/>
    </source>
</evidence>
<evidence type="ECO:0000313" key="7">
    <source>
        <dbReference type="EMBL" id="KAK9807371.1"/>
    </source>
</evidence>
<dbReference type="PANTHER" id="PTHR10507:SF0">
    <property type="entry name" value="CELL DIVISION CONTROL PROTEIN 45 HOMOLOG"/>
    <property type="match status" value="1"/>
</dbReference>
<dbReference type="GO" id="GO:0003688">
    <property type="term" value="F:DNA replication origin binding"/>
    <property type="evidence" value="ECO:0007669"/>
    <property type="project" value="TreeGrafter"/>
</dbReference>
<dbReference type="GO" id="GO:0003697">
    <property type="term" value="F:single-stranded DNA binding"/>
    <property type="evidence" value="ECO:0007669"/>
    <property type="project" value="TreeGrafter"/>
</dbReference>
<evidence type="ECO:0000256" key="2">
    <source>
        <dbReference type="ARBA" id="ARBA00010727"/>
    </source>
</evidence>
<evidence type="ECO:0000256" key="5">
    <source>
        <dbReference type="ARBA" id="ARBA00023306"/>
    </source>
</evidence>
<dbReference type="PANTHER" id="PTHR10507">
    <property type="entry name" value="CDC45-RELATED PROTEIN"/>
    <property type="match status" value="1"/>
</dbReference>
<dbReference type="Proteomes" id="UP001465755">
    <property type="component" value="Unassembled WGS sequence"/>
</dbReference>
<dbReference type="GO" id="GO:0031261">
    <property type="term" value="C:DNA replication preinitiation complex"/>
    <property type="evidence" value="ECO:0007669"/>
    <property type="project" value="TreeGrafter"/>
</dbReference>
<dbReference type="Pfam" id="PF02724">
    <property type="entry name" value="CDC45"/>
    <property type="match status" value="1"/>
</dbReference>
<keyword evidence="3" id="KW-0235">DNA replication</keyword>
<dbReference type="InterPro" id="IPR003874">
    <property type="entry name" value="CDC45"/>
</dbReference>
<proteinExistence type="inferred from homology"/>
<evidence type="ECO:0000313" key="8">
    <source>
        <dbReference type="Proteomes" id="UP001465755"/>
    </source>
</evidence>
<comment type="similarity">
    <text evidence="2">Belongs to the CDC45 family.</text>
</comment>
<keyword evidence="5" id="KW-0131">Cell cycle</keyword>
<evidence type="ECO:0000256" key="3">
    <source>
        <dbReference type="ARBA" id="ARBA00022705"/>
    </source>
</evidence>
<feature type="region of interest" description="Disordered" evidence="6">
    <location>
        <begin position="132"/>
        <end position="207"/>
    </location>
</feature>
<organism evidence="7 8">
    <name type="scientific">Symbiochloris irregularis</name>
    <dbReference type="NCBI Taxonomy" id="706552"/>
    <lineage>
        <taxon>Eukaryota</taxon>
        <taxon>Viridiplantae</taxon>
        <taxon>Chlorophyta</taxon>
        <taxon>core chlorophytes</taxon>
        <taxon>Trebouxiophyceae</taxon>
        <taxon>Trebouxiales</taxon>
        <taxon>Trebouxiaceae</taxon>
        <taxon>Symbiochloris</taxon>
    </lineage>
</organism>
<feature type="compositionally biased region" description="Acidic residues" evidence="6">
    <location>
        <begin position="169"/>
        <end position="179"/>
    </location>
</feature>
<evidence type="ECO:0000256" key="4">
    <source>
        <dbReference type="ARBA" id="ARBA00023242"/>
    </source>
</evidence>
<sequence length="613" mass="69041">MLVPPDSYLQLYEAIKQETCESGEKKFTLFVSSAECDSVCATRILQEVLRKDGIHYSIFQVSSYTDLETELRKQAASDNQELKNIVLINCGAQRDLPELLQLPETTQVIVIDSHRPVHVDFSEWKSVHLLHDPEDGTDLGPVPELEGFSSEDEEEGLRGQGAPGSSPGADDDEFDDENEDANRARKRRRRAEEAAQRAKERRRAVRRAQRQVWERGSHWGRPASNILYELARQLRLEDCHLLWLSIVGLTDQIVHHRIANEKYTEYVSQLELEVNNTSYANEVTNTVMLMAEGANDGEFTQTTIQKPVYGAITAMQDFRFTLMRHWTLYDAMMHSVYVAVRMHTYTDKGRKDLNHLLAKMGFRIKDCQHDFVSMPPKIAAALGNQLRIHAPNSGLGDITFKSFQRKWGFAPSLAAADCVHAVTAHLETRQHADDTPSDCFWRGWRALGVVDNGELQEGLELAKKLQRAIISDGGMLLARKTIKDGVFRSVNLLLEEVNHQALLSQPLALAKLGGFLRDVFKQKDHGRAKAMVVVGPQDARHNCLVVATVDQPSSRTLQGNKFGTLFKRAAENLRAEMHHDSFDSAVVQIAAADVHRFMRELLAVCSLAQLRTA</sequence>
<accession>A0AAW1P6K7</accession>
<gene>
    <name evidence="7" type="ORF">WJX73_008198</name>
</gene>
<name>A0AAW1P6K7_9CHLO</name>
<dbReference type="GO" id="GO:1902977">
    <property type="term" value="P:mitotic DNA replication preinitiation complex assembly"/>
    <property type="evidence" value="ECO:0007669"/>
    <property type="project" value="TreeGrafter"/>
</dbReference>
<reference evidence="7 8" key="1">
    <citation type="journal article" date="2024" name="Nat. Commun.">
        <title>Phylogenomics reveals the evolutionary origins of lichenization in chlorophyte algae.</title>
        <authorList>
            <person name="Puginier C."/>
            <person name="Libourel C."/>
            <person name="Otte J."/>
            <person name="Skaloud P."/>
            <person name="Haon M."/>
            <person name="Grisel S."/>
            <person name="Petersen M."/>
            <person name="Berrin J.G."/>
            <person name="Delaux P.M."/>
            <person name="Dal Grande F."/>
            <person name="Keller J."/>
        </authorList>
    </citation>
    <scope>NUCLEOTIDE SEQUENCE [LARGE SCALE GENOMIC DNA]</scope>
    <source>
        <strain evidence="7 8">SAG 2036</strain>
    </source>
</reference>
<evidence type="ECO:0000256" key="1">
    <source>
        <dbReference type="ARBA" id="ARBA00004123"/>
    </source>
</evidence>
<dbReference type="EMBL" id="JALJOQ010000031">
    <property type="protein sequence ID" value="KAK9807371.1"/>
    <property type="molecule type" value="Genomic_DNA"/>
</dbReference>
<keyword evidence="4" id="KW-0539">Nucleus</keyword>
<dbReference type="GO" id="GO:0006270">
    <property type="term" value="P:DNA replication initiation"/>
    <property type="evidence" value="ECO:0007669"/>
    <property type="project" value="InterPro"/>
</dbReference>
<dbReference type="GO" id="GO:0003682">
    <property type="term" value="F:chromatin binding"/>
    <property type="evidence" value="ECO:0007669"/>
    <property type="project" value="TreeGrafter"/>
</dbReference>
<dbReference type="AlphaFoldDB" id="A0AAW1P6K7"/>
<comment type="subcellular location">
    <subcellularLocation>
        <location evidence="1">Nucleus</location>
    </subcellularLocation>
</comment>
<keyword evidence="8" id="KW-1185">Reference proteome</keyword>
<comment type="caution">
    <text evidence="7">The sequence shown here is derived from an EMBL/GenBank/DDBJ whole genome shotgun (WGS) entry which is preliminary data.</text>
</comment>